<evidence type="ECO:0000313" key="1">
    <source>
        <dbReference type="EMBL" id="PWK77056.1"/>
    </source>
</evidence>
<accession>A0A316H968</accession>
<comment type="caution">
    <text evidence="1">The sequence shown here is derived from an EMBL/GenBank/DDBJ whole genome shotgun (WGS) entry which is preliminary data.</text>
</comment>
<dbReference type="EMBL" id="QGHA01000005">
    <property type="protein sequence ID" value="PWK77056.1"/>
    <property type="molecule type" value="Genomic_DNA"/>
</dbReference>
<dbReference type="InterPro" id="IPR037171">
    <property type="entry name" value="NagB/RpiA_transferase-like"/>
</dbReference>
<dbReference type="InterPro" id="IPR024185">
    <property type="entry name" value="FTHF_cligase-like_sf"/>
</dbReference>
<reference evidence="1 2" key="1">
    <citation type="submission" date="2018-05" db="EMBL/GenBank/DDBJ databases">
        <title>Genomic Encyclopedia of Archaeal and Bacterial Type Strains, Phase II (KMG-II): from individual species to whole genera.</title>
        <authorList>
            <person name="Goeker M."/>
        </authorList>
    </citation>
    <scope>NUCLEOTIDE SEQUENCE [LARGE SCALE GENOMIC DNA]</scope>
    <source>
        <strain evidence="1 2">DSM 19975</strain>
    </source>
</reference>
<evidence type="ECO:0000313" key="2">
    <source>
        <dbReference type="Proteomes" id="UP000245678"/>
    </source>
</evidence>
<proteinExistence type="predicted"/>
<dbReference type="Proteomes" id="UP000245678">
    <property type="component" value="Unassembled WGS sequence"/>
</dbReference>
<dbReference type="SUPFAM" id="SSF100950">
    <property type="entry name" value="NagB/RpiA/CoA transferase-like"/>
    <property type="match status" value="1"/>
</dbReference>
<name>A0A316H968_9SPHI</name>
<dbReference type="Gene3D" id="3.40.50.10420">
    <property type="entry name" value="NagB/RpiA/CoA transferase-like"/>
    <property type="match status" value="1"/>
</dbReference>
<gene>
    <name evidence="1" type="ORF">LX99_02866</name>
</gene>
<dbReference type="AlphaFoldDB" id="A0A316H968"/>
<keyword evidence="2" id="KW-1185">Reference proteome</keyword>
<organism evidence="1 2">
    <name type="scientific">Mucilaginibacter oryzae</name>
    <dbReference type="NCBI Taxonomy" id="468058"/>
    <lineage>
        <taxon>Bacteria</taxon>
        <taxon>Pseudomonadati</taxon>
        <taxon>Bacteroidota</taxon>
        <taxon>Sphingobacteriia</taxon>
        <taxon>Sphingobacteriales</taxon>
        <taxon>Sphingobacteriaceae</taxon>
        <taxon>Mucilaginibacter</taxon>
    </lineage>
</organism>
<protein>
    <submittedName>
        <fullName evidence="1">L-lactate dehydrogenase complex protein LldG</fullName>
    </submittedName>
</protein>
<sequence length="90" mass="9862">MDPHSYDNVDIAIIKPHFGVAENGAAWITEDQLGHRVILFITQHLVAIVCATDQVANMNDAYDRIAGLDFGWVAFIAGPSKPPISNSPRF</sequence>